<protein>
    <submittedName>
        <fullName evidence="3">Aldo/keto reductase</fullName>
    </submittedName>
</protein>
<dbReference type="GO" id="GO:0016491">
    <property type="term" value="F:oxidoreductase activity"/>
    <property type="evidence" value="ECO:0007669"/>
    <property type="project" value="UniProtKB-KW"/>
</dbReference>
<sequence>MEQRRLGKTGPQSSAIGLGCMGMSGMYGPSDRAESIATIHAALEAGITLLDTGDFYGMGHNEMLIGEALKSAPPSRRDSAILSVKFGGMRDPMGNFVAFDGRPIAVKNFLAYTLQRLGVEHIDIYRPARLDANVPIEDTVGAIAEMIKAGYVRHVGLSEVGAATIRKAAAVHPVCDLQIEYSLISRGIEDSILPACRELGIGITAYGVLSRGLISGHWSKEAAQSNDWRSHSPRFQQGNVERNLALVDALRTIADAKRVSVAQIAIAWVLAQGDDIVPVVGARRRDRLTESLGAFDVKLTKDDLAAIEAAVPKGAAAGDRYEAVQMAHLDSERK</sequence>
<dbReference type="Pfam" id="PF00248">
    <property type="entry name" value="Aldo_ket_red"/>
    <property type="match status" value="1"/>
</dbReference>
<dbReference type="RefSeq" id="WP_087050080.1">
    <property type="nucleotide sequence ID" value="NZ_FCOB02000060.1"/>
</dbReference>
<feature type="domain" description="NADP-dependent oxidoreductase" evidence="2">
    <location>
        <begin position="15"/>
        <end position="310"/>
    </location>
</feature>
<dbReference type="Proteomes" id="UP000054978">
    <property type="component" value="Unassembled WGS sequence"/>
</dbReference>
<dbReference type="SUPFAM" id="SSF51430">
    <property type="entry name" value="NAD(P)-linked oxidoreductase"/>
    <property type="match status" value="1"/>
</dbReference>
<dbReference type="STRING" id="1777144.AWB83_06829"/>
<evidence type="ECO:0000256" key="1">
    <source>
        <dbReference type="ARBA" id="ARBA00023002"/>
    </source>
</evidence>
<dbReference type="InterPro" id="IPR036812">
    <property type="entry name" value="NAD(P)_OxRdtase_dom_sf"/>
</dbReference>
<name>A0A158E9U7_9BURK</name>
<keyword evidence="1" id="KW-0560">Oxidoreductase</keyword>
<dbReference type="Gene3D" id="3.20.20.100">
    <property type="entry name" value="NADP-dependent oxidoreductase domain"/>
    <property type="match status" value="1"/>
</dbReference>
<gene>
    <name evidence="3" type="ORF">AWB83_06829</name>
</gene>
<dbReference type="InterPro" id="IPR023210">
    <property type="entry name" value="NADP_OxRdtase_dom"/>
</dbReference>
<dbReference type="AlphaFoldDB" id="A0A158E9U7"/>
<organism evidence="3 4">
    <name type="scientific">Caballeronia ptereochthonis</name>
    <dbReference type="NCBI Taxonomy" id="1777144"/>
    <lineage>
        <taxon>Bacteria</taxon>
        <taxon>Pseudomonadati</taxon>
        <taxon>Pseudomonadota</taxon>
        <taxon>Betaproteobacteria</taxon>
        <taxon>Burkholderiales</taxon>
        <taxon>Burkholderiaceae</taxon>
        <taxon>Caballeronia</taxon>
    </lineage>
</organism>
<dbReference type="InterPro" id="IPR050791">
    <property type="entry name" value="Aldo-Keto_reductase"/>
</dbReference>
<evidence type="ECO:0000259" key="2">
    <source>
        <dbReference type="Pfam" id="PF00248"/>
    </source>
</evidence>
<dbReference type="PROSITE" id="PS51257">
    <property type="entry name" value="PROKAR_LIPOPROTEIN"/>
    <property type="match status" value="1"/>
</dbReference>
<evidence type="ECO:0000313" key="3">
    <source>
        <dbReference type="EMBL" id="SAL03574.1"/>
    </source>
</evidence>
<accession>A0A158E9U7</accession>
<evidence type="ECO:0000313" key="4">
    <source>
        <dbReference type="Proteomes" id="UP000054978"/>
    </source>
</evidence>
<comment type="caution">
    <text evidence="3">The sequence shown here is derived from an EMBL/GenBank/DDBJ whole genome shotgun (WGS) entry which is preliminary data.</text>
</comment>
<proteinExistence type="predicted"/>
<dbReference type="GO" id="GO:0005737">
    <property type="term" value="C:cytoplasm"/>
    <property type="evidence" value="ECO:0007669"/>
    <property type="project" value="TreeGrafter"/>
</dbReference>
<keyword evidence="4" id="KW-1185">Reference proteome</keyword>
<dbReference type="PANTHER" id="PTHR43625">
    <property type="entry name" value="AFLATOXIN B1 ALDEHYDE REDUCTASE"/>
    <property type="match status" value="1"/>
</dbReference>
<dbReference type="OrthoDB" id="5488419at2"/>
<dbReference type="EMBL" id="FCOB02000060">
    <property type="protein sequence ID" value="SAL03574.1"/>
    <property type="molecule type" value="Genomic_DNA"/>
</dbReference>
<dbReference type="PANTHER" id="PTHR43625:SF40">
    <property type="entry name" value="ALDO-KETO REDUCTASE YAKC [NADP(+)]"/>
    <property type="match status" value="1"/>
</dbReference>
<reference evidence="3" key="1">
    <citation type="submission" date="2016-01" db="EMBL/GenBank/DDBJ databases">
        <authorList>
            <person name="Peeters C."/>
        </authorList>
    </citation>
    <scope>NUCLEOTIDE SEQUENCE [LARGE SCALE GENOMIC DNA]</scope>
    <source>
        <strain evidence="3">LMG 29326</strain>
    </source>
</reference>